<sequence length="200" mass="22911">MKTYSKIIDHIEICSIIFSFLPKSLKHLSLPNFNRPFPTIDENSLPWKNLESLEFGGGGCGDGLKFSTSHPFTQSISFPNLKSLKISISNYKSLSINLFPKLESIIFLESISFTLFNKQYVDSESLFKILPNSLTYLELESLNLNKPLNDPTLIFPSNLSTISITNSQKFKIFHPNLPLPPQLKKLLYNNNIYNKYNNYH</sequence>
<comment type="caution">
    <text evidence="1">The sequence shown here is derived from an EMBL/GenBank/DDBJ whole genome shotgun (WGS) entry which is preliminary data.</text>
</comment>
<proteinExistence type="predicted"/>
<keyword evidence="2" id="KW-1185">Reference proteome</keyword>
<dbReference type="Pfam" id="PF05725">
    <property type="entry name" value="FNIP"/>
    <property type="match status" value="1"/>
</dbReference>
<dbReference type="InParanoid" id="Q54M98"/>
<dbReference type="KEGG" id="ddi:DDB_G0286113"/>
<dbReference type="EMBL" id="AAFI02000085">
    <property type="protein sequence ID" value="EAL64435.1"/>
    <property type="molecule type" value="Genomic_DNA"/>
</dbReference>
<dbReference type="VEuPathDB" id="AmoebaDB:DDB_G0286113"/>
<dbReference type="AlphaFoldDB" id="Q54M98"/>
<organism evidence="1 2">
    <name type="scientific">Dictyostelium discoideum</name>
    <name type="common">Social amoeba</name>
    <dbReference type="NCBI Taxonomy" id="44689"/>
    <lineage>
        <taxon>Eukaryota</taxon>
        <taxon>Amoebozoa</taxon>
        <taxon>Evosea</taxon>
        <taxon>Eumycetozoa</taxon>
        <taxon>Dictyostelia</taxon>
        <taxon>Dictyosteliales</taxon>
        <taxon>Dictyosteliaceae</taxon>
        <taxon>Dictyostelium</taxon>
    </lineage>
</organism>
<dbReference type="RefSeq" id="XP_637936.1">
    <property type="nucleotide sequence ID" value="XM_632844.1"/>
</dbReference>
<reference evidence="1 2" key="1">
    <citation type="journal article" date="2005" name="Nature">
        <title>The genome of the social amoeba Dictyostelium discoideum.</title>
        <authorList>
            <consortium name="The Dictyostelium discoideum Sequencing Consortium"/>
            <person name="Eichinger L."/>
            <person name="Pachebat J.A."/>
            <person name="Glockner G."/>
            <person name="Rajandream M.A."/>
            <person name="Sucgang R."/>
            <person name="Berriman M."/>
            <person name="Song J."/>
            <person name="Olsen R."/>
            <person name="Szafranski K."/>
            <person name="Xu Q."/>
            <person name="Tunggal B."/>
            <person name="Kummerfeld S."/>
            <person name="Madera M."/>
            <person name="Konfortov B.A."/>
            <person name="Rivero F."/>
            <person name="Bankier A.T."/>
            <person name="Lehmann R."/>
            <person name="Hamlin N."/>
            <person name="Davies R."/>
            <person name="Gaudet P."/>
            <person name="Fey P."/>
            <person name="Pilcher K."/>
            <person name="Chen G."/>
            <person name="Saunders D."/>
            <person name="Sodergren E."/>
            <person name="Davis P."/>
            <person name="Kerhornou A."/>
            <person name="Nie X."/>
            <person name="Hall N."/>
            <person name="Anjard C."/>
            <person name="Hemphill L."/>
            <person name="Bason N."/>
            <person name="Farbrother P."/>
            <person name="Desany B."/>
            <person name="Just E."/>
            <person name="Morio T."/>
            <person name="Rost R."/>
            <person name="Churcher C."/>
            <person name="Cooper J."/>
            <person name="Haydock S."/>
            <person name="van Driessche N."/>
            <person name="Cronin A."/>
            <person name="Goodhead I."/>
            <person name="Muzny D."/>
            <person name="Mourier T."/>
            <person name="Pain A."/>
            <person name="Lu M."/>
            <person name="Harper D."/>
            <person name="Lindsay R."/>
            <person name="Hauser H."/>
            <person name="James K."/>
            <person name="Quiles M."/>
            <person name="Madan Babu M."/>
            <person name="Saito T."/>
            <person name="Buchrieser C."/>
            <person name="Wardroper A."/>
            <person name="Felder M."/>
            <person name="Thangavelu M."/>
            <person name="Johnson D."/>
            <person name="Knights A."/>
            <person name="Loulseged H."/>
            <person name="Mungall K."/>
            <person name="Oliver K."/>
            <person name="Price C."/>
            <person name="Quail M.A."/>
            <person name="Urushihara H."/>
            <person name="Hernandez J."/>
            <person name="Rabbinowitsch E."/>
            <person name="Steffen D."/>
            <person name="Sanders M."/>
            <person name="Ma J."/>
            <person name="Kohara Y."/>
            <person name="Sharp S."/>
            <person name="Simmonds M."/>
            <person name="Spiegler S."/>
            <person name="Tivey A."/>
            <person name="Sugano S."/>
            <person name="White B."/>
            <person name="Walker D."/>
            <person name="Woodward J."/>
            <person name="Winckler T."/>
            <person name="Tanaka Y."/>
            <person name="Shaulsky G."/>
            <person name="Schleicher M."/>
            <person name="Weinstock G."/>
            <person name="Rosenthal A."/>
            <person name="Cox E.C."/>
            <person name="Chisholm R.L."/>
            <person name="Gibbs R."/>
            <person name="Loomis W.F."/>
            <person name="Platzer M."/>
            <person name="Kay R.R."/>
            <person name="Williams J."/>
            <person name="Dear P.H."/>
            <person name="Noegel A.A."/>
            <person name="Barrell B."/>
            <person name="Kuspa A."/>
        </authorList>
    </citation>
    <scope>NUCLEOTIDE SEQUENCE [LARGE SCALE GENOMIC DNA]</scope>
    <source>
        <strain evidence="1 2">AX4</strain>
    </source>
</reference>
<accession>Q54M98</accession>
<gene>
    <name evidence="1" type="ORF">DDB_G0286113</name>
</gene>
<name>Q54M98_DICDI</name>
<dbReference type="Proteomes" id="UP000002195">
    <property type="component" value="Unassembled WGS sequence"/>
</dbReference>
<dbReference type="PaxDb" id="44689-DDB0218788"/>
<dbReference type="GeneID" id="8625447"/>
<dbReference type="InterPro" id="IPR008615">
    <property type="entry name" value="FNIP"/>
</dbReference>
<evidence type="ECO:0000313" key="2">
    <source>
        <dbReference type="Proteomes" id="UP000002195"/>
    </source>
</evidence>
<protein>
    <submittedName>
        <fullName evidence="1">Uncharacterized protein</fullName>
    </submittedName>
</protein>
<dbReference type="HOGENOM" id="CLU_1368441_0_0_1"/>
<evidence type="ECO:0000313" key="1">
    <source>
        <dbReference type="EMBL" id="EAL64435.1"/>
    </source>
</evidence>